<protein>
    <submittedName>
        <fullName evidence="3">Uncharacterized protein</fullName>
    </submittedName>
</protein>
<keyword evidence="4" id="KW-1185">Reference proteome</keyword>
<evidence type="ECO:0000313" key="3">
    <source>
        <dbReference type="EMBL" id="KAF9492475.1"/>
    </source>
</evidence>
<gene>
    <name evidence="3" type="ORF">BDN71DRAFT_1433246</name>
</gene>
<evidence type="ECO:0000313" key="4">
    <source>
        <dbReference type="Proteomes" id="UP000807025"/>
    </source>
</evidence>
<reference evidence="3" key="1">
    <citation type="submission" date="2020-11" db="EMBL/GenBank/DDBJ databases">
        <authorList>
            <consortium name="DOE Joint Genome Institute"/>
            <person name="Ahrendt S."/>
            <person name="Riley R."/>
            <person name="Andreopoulos W."/>
            <person name="Labutti K."/>
            <person name="Pangilinan J."/>
            <person name="Ruiz-Duenas F.J."/>
            <person name="Barrasa J.M."/>
            <person name="Sanchez-Garcia M."/>
            <person name="Camarero S."/>
            <person name="Miyauchi S."/>
            <person name="Serrano A."/>
            <person name="Linde D."/>
            <person name="Babiker R."/>
            <person name="Drula E."/>
            <person name="Ayuso-Fernandez I."/>
            <person name="Pacheco R."/>
            <person name="Padilla G."/>
            <person name="Ferreira P."/>
            <person name="Barriuso J."/>
            <person name="Kellner H."/>
            <person name="Castanera R."/>
            <person name="Alfaro M."/>
            <person name="Ramirez L."/>
            <person name="Pisabarro A.G."/>
            <person name="Kuo A."/>
            <person name="Tritt A."/>
            <person name="Lipzen A."/>
            <person name="He G."/>
            <person name="Yan M."/>
            <person name="Ng V."/>
            <person name="Cullen D."/>
            <person name="Martin F."/>
            <person name="Rosso M.-N."/>
            <person name="Henrissat B."/>
            <person name="Hibbett D."/>
            <person name="Martinez A.T."/>
            <person name="Grigoriev I.V."/>
        </authorList>
    </citation>
    <scope>NUCLEOTIDE SEQUENCE</scope>
    <source>
        <strain evidence="3">ATCC 90797</strain>
    </source>
</reference>
<dbReference type="EMBL" id="MU154601">
    <property type="protein sequence ID" value="KAF9492475.1"/>
    <property type="molecule type" value="Genomic_DNA"/>
</dbReference>
<comment type="caution">
    <text evidence="3">The sequence shown here is derived from an EMBL/GenBank/DDBJ whole genome shotgun (WGS) entry which is preliminary data.</text>
</comment>
<proteinExistence type="predicted"/>
<feature type="coiled-coil region" evidence="1">
    <location>
        <begin position="103"/>
        <end position="179"/>
    </location>
</feature>
<accession>A0A9P6DEG0</accession>
<keyword evidence="1" id="KW-0175">Coiled coil</keyword>
<feature type="signal peptide" evidence="2">
    <location>
        <begin position="1"/>
        <end position="19"/>
    </location>
</feature>
<dbReference type="Proteomes" id="UP000807025">
    <property type="component" value="Unassembled WGS sequence"/>
</dbReference>
<sequence length="368" mass="41316">MPLVMDLAALLSVLTLVTQLSDKNKVDQLESEVIPYWVQNEQDFKYIKQIKWKVAELDAKSLSLDASEEEAETSKAMVEEFTRLSIERKFLKGRNDKLVYTICANLEQQCKDLMATIDSYAEDLSEYDQKIEDVWKAWDEGKTEAIRLNKKLKQAETDIQLYISQVKSLEEALKDSRSQSKIHHHDWTITNASTNMNESQHKWSNGETGTQLALAEAIIIAEQLEQCQSVTCAIKAGEKAQEVEEAKAAKEITNKKKKKAVIWNQSAQLRSDDAAKAITPQLCADTSTPSNCFLAETFNPVTANVTAGAVEPINLPFPINFHQPEALLPIALSSRVTLEMQTPYDSLTFEESIDNFLTNFGPYDGTGI</sequence>
<feature type="chain" id="PRO_5040374121" evidence="2">
    <location>
        <begin position="20"/>
        <end position="368"/>
    </location>
</feature>
<name>A0A9P6DEG0_PLEER</name>
<evidence type="ECO:0000256" key="2">
    <source>
        <dbReference type="SAM" id="SignalP"/>
    </source>
</evidence>
<dbReference type="OrthoDB" id="2968616at2759"/>
<evidence type="ECO:0000256" key="1">
    <source>
        <dbReference type="SAM" id="Coils"/>
    </source>
</evidence>
<dbReference type="AlphaFoldDB" id="A0A9P6DEG0"/>
<organism evidence="3 4">
    <name type="scientific">Pleurotus eryngii</name>
    <name type="common">Boletus of the steppes</name>
    <dbReference type="NCBI Taxonomy" id="5323"/>
    <lineage>
        <taxon>Eukaryota</taxon>
        <taxon>Fungi</taxon>
        <taxon>Dikarya</taxon>
        <taxon>Basidiomycota</taxon>
        <taxon>Agaricomycotina</taxon>
        <taxon>Agaricomycetes</taxon>
        <taxon>Agaricomycetidae</taxon>
        <taxon>Agaricales</taxon>
        <taxon>Pleurotineae</taxon>
        <taxon>Pleurotaceae</taxon>
        <taxon>Pleurotus</taxon>
    </lineage>
</organism>
<keyword evidence="2" id="KW-0732">Signal</keyword>